<feature type="transmembrane region" description="Helical" evidence="1">
    <location>
        <begin position="46"/>
        <end position="70"/>
    </location>
</feature>
<dbReference type="AlphaFoldDB" id="A0A085AA75"/>
<evidence type="ECO:0000313" key="2">
    <source>
        <dbReference type="EMBL" id="KFC07120.1"/>
    </source>
</evidence>
<evidence type="ECO:0000256" key="1">
    <source>
        <dbReference type="SAM" id="Phobius"/>
    </source>
</evidence>
<dbReference type="Proteomes" id="UP000028630">
    <property type="component" value="Unassembled WGS sequence"/>
</dbReference>
<keyword evidence="1" id="KW-0472">Membrane</keyword>
<dbReference type="OrthoDB" id="8481133at2"/>
<keyword evidence="1" id="KW-1133">Transmembrane helix</keyword>
<name>A0A085AA75_9ENTR</name>
<feature type="transmembrane region" description="Helical" evidence="1">
    <location>
        <begin position="12"/>
        <end position="34"/>
    </location>
</feature>
<organism evidence="2 3">
    <name type="scientific">Trabulsiella guamensis ATCC 49490</name>
    <dbReference type="NCBI Taxonomy" id="1005994"/>
    <lineage>
        <taxon>Bacteria</taxon>
        <taxon>Pseudomonadati</taxon>
        <taxon>Pseudomonadota</taxon>
        <taxon>Gammaproteobacteria</taxon>
        <taxon>Enterobacterales</taxon>
        <taxon>Enterobacteriaceae</taxon>
        <taxon>Trabulsiella</taxon>
    </lineage>
</organism>
<gene>
    <name evidence="2" type="ORF">GTGU_02106</name>
</gene>
<keyword evidence="1" id="KW-0812">Transmembrane</keyword>
<comment type="caution">
    <text evidence="2">The sequence shown here is derived from an EMBL/GenBank/DDBJ whole genome shotgun (WGS) entry which is preliminary data.</text>
</comment>
<sequence>MDKRTILVSQLLMTFMMALSMSGIMLLIATGPTAQWFELWPRQFLMAWPIAFILTMIAWPLSVKLAYLICRPATQNVSTLVNQPDTDL</sequence>
<keyword evidence="3" id="KW-1185">Reference proteome</keyword>
<dbReference type="InterPro" id="IPR021529">
    <property type="entry name" value="DUF2798"/>
</dbReference>
<evidence type="ECO:0008006" key="4">
    <source>
        <dbReference type="Google" id="ProtNLM"/>
    </source>
</evidence>
<protein>
    <recommendedName>
        <fullName evidence="4">DUF2798 domain-containing protein</fullName>
    </recommendedName>
</protein>
<accession>A0A085AA75</accession>
<dbReference type="EMBL" id="JMTB01000069">
    <property type="protein sequence ID" value="KFC07120.1"/>
    <property type="molecule type" value="Genomic_DNA"/>
</dbReference>
<dbReference type="Pfam" id="PF11391">
    <property type="entry name" value="DUF2798"/>
    <property type="match status" value="1"/>
</dbReference>
<evidence type="ECO:0000313" key="3">
    <source>
        <dbReference type="Proteomes" id="UP000028630"/>
    </source>
</evidence>
<dbReference type="RefSeq" id="WP_051857323.1">
    <property type="nucleotide sequence ID" value="NZ_JMTB01000069.1"/>
</dbReference>
<reference evidence="3" key="1">
    <citation type="submission" date="2014-05" db="EMBL/GenBank/DDBJ databases">
        <title>ATOL: Assembling a taxonomically balanced genome-scale reconstruction of the evolutionary history of the Enterobacteriaceae.</title>
        <authorList>
            <person name="Plunkett G. III"/>
            <person name="Neeno-Eckwall E.C."/>
            <person name="Glasner J.D."/>
            <person name="Perna N.T."/>
        </authorList>
    </citation>
    <scope>NUCLEOTIDE SEQUENCE [LARGE SCALE GENOMIC DNA]</scope>
    <source>
        <strain evidence="3">ATCC 49490</strain>
    </source>
</reference>
<proteinExistence type="predicted"/>